<dbReference type="eggNOG" id="ENOG502RXV6">
    <property type="taxonomic scope" value="Eukaryota"/>
</dbReference>
<dbReference type="PROSITE" id="PS51257">
    <property type="entry name" value="PROKAR_LIPOPROTEIN"/>
    <property type="match status" value="1"/>
</dbReference>
<dbReference type="SUPFAM" id="SSF75217">
    <property type="entry name" value="alpha/beta knot"/>
    <property type="match status" value="1"/>
</dbReference>
<reference evidence="8" key="2">
    <citation type="submission" date="2012-11" db="EMBL/GenBank/DDBJ databases">
        <authorList>
            <person name="Kuo A."/>
            <person name="Curtis B.A."/>
            <person name="Tanifuji G."/>
            <person name="Burki F."/>
            <person name="Gruber A."/>
            <person name="Irimia M."/>
            <person name="Maruyama S."/>
            <person name="Arias M.C."/>
            <person name="Ball S.G."/>
            <person name="Gile G.H."/>
            <person name="Hirakawa Y."/>
            <person name="Hopkins J.F."/>
            <person name="Rensing S.A."/>
            <person name="Schmutz J."/>
            <person name="Symeonidi A."/>
            <person name="Elias M."/>
            <person name="Eveleigh R.J."/>
            <person name="Herman E.K."/>
            <person name="Klute M.J."/>
            <person name="Nakayama T."/>
            <person name="Obornik M."/>
            <person name="Reyes-Prieto A."/>
            <person name="Armbrust E.V."/>
            <person name="Aves S.J."/>
            <person name="Beiko R.G."/>
            <person name="Coutinho P."/>
            <person name="Dacks J.B."/>
            <person name="Durnford D.G."/>
            <person name="Fast N.M."/>
            <person name="Green B.R."/>
            <person name="Grisdale C."/>
            <person name="Hempe F."/>
            <person name="Henrissat B."/>
            <person name="Hoppner M.P."/>
            <person name="Ishida K.-I."/>
            <person name="Kim E."/>
            <person name="Koreny L."/>
            <person name="Kroth P.G."/>
            <person name="Liu Y."/>
            <person name="Malik S.-B."/>
            <person name="Maier U.G."/>
            <person name="McRose D."/>
            <person name="Mock T."/>
            <person name="Neilson J.A."/>
            <person name="Onodera N.T."/>
            <person name="Poole A.M."/>
            <person name="Pritham E.J."/>
            <person name="Richards T.A."/>
            <person name="Rocap G."/>
            <person name="Roy S.W."/>
            <person name="Sarai C."/>
            <person name="Schaack S."/>
            <person name="Shirato S."/>
            <person name="Slamovits C.H."/>
            <person name="Spencer D.F."/>
            <person name="Suzuki S."/>
            <person name="Worden A.Z."/>
            <person name="Zauner S."/>
            <person name="Barry K."/>
            <person name="Bell C."/>
            <person name="Bharti A.K."/>
            <person name="Crow J.A."/>
            <person name="Grimwood J."/>
            <person name="Kramer R."/>
            <person name="Lindquist E."/>
            <person name="Lucas S."/>
            <person name="Salamov A."/>
            <person name="McFadden G.I."/>
            <person name="Lane C.E."/>
            <person name="Keeling P.J."/>
            <person name="Gray M.W."/>
            <person name="Grigoriev I.V."/>
            <person name="Archibald J.M."/>
        </authorList>
    </citation>
    <scope>NUCLEOTIDE SEQUENCE</scope>
    <source>
        <strain evidence="8">CCMP2712</strain>
    </source>
</reference>
<protein>
    <submittedName>
        <fullName evidence="6 7">Uncharacterized protein</fullName>
    </submittedName>
</protein>
<dbReference type="EMBL" id="JH992977">
    <property type="protein sequence ID" value="EKX50795.1"/>
    <property type="molecule type" value="Genomic_DNA"/>
</dbReference>
<dbReference type="OrthoDB" id="429744at2759"/>
<keyword evidence="1" id="KW-0489">Methyltransferase</keyword>
<name>L1JRK7_GUITC</name>
<dbReference type="GeneID" id="17307384"/>
<dbReference type="PaxDb" id="55529-EKX50795"/>
<evidence type="ECO:0000313" key="7">
    <source>
        <dbReference type="EnsemblProtists" id="EKX50795"/>
    </source>
</evidence>
<evidence type="ECO:0000256" key="5">
    <source>
        <dbReference type="SAM" id="SignalP"/>
    </source>
</evidence>
<dbReference type="InterPro" id="IPR003742">
    <property type="entry name" value="RlmH-like"/>
</dbReference>
<evidence type="ECO:0000256" key="4">
    <source>
        <dbReference type="ARBA" id="ARBA00038303"/>
    </source>
</evidence>
<feature type="chain" id="PRO_5008771679" evidence="5">
    <location>
        <begin position="21"/>
        <end position="193"/>
    </location>
</feature>
<keyword evidence="3" id="KW-0949">S-adenosyl-L-methionine</keyword>
<dbReference type="EnsemblProtists" id="EKX50795">
    <property type="protein sequence ID" value="EKX50795"/>
    <property type="gene ID" value="GUITHDRAFT_103385"/>
</dbReference>
<keyword evidence="2" id="KW-0808">Transferase</keyword>
<proteinExistence type="inferred from homology"/>
<evidence type="ECO:0000313" key="6">
    <source>
        <dbReference type="EMBL" id="EKX50795.1"/>
    </source>
</evidence>
<dbReference type="AlphaFoldDB" id="L1JRK7"/>
<dbReference type="PANTHER" id="PTHR33603">
    <property type="entry name" value="METHYLTRANSFERASE"/>
    <property type="match status" value="1"/>
</dbReference>
<reference evidence="7" key="3">
    <citation type="submission" date="2015-06" db="UniProtKB">
        <authorList>
            <consortium name="EnsemblProtists"/>
        </authorList>
    </citation>
    <scope>IDENTIFICATION</scope>
</reference>
<sequence>MQRFSVVLFLFALSLQSCDSFTALGVLGLRCAFKVRVVNFSKTKEKWSEEACRDFGSRVKKFGIELEEVTLKPAPGPPKRTVIQQREEEGKELLSRVDVGREKLIVLDERGDIMTSHEFADYLKKCADDGDRGVTFAIGGANGHSEEVQQTARRQGKMISFGKMVMNHQVARVVLFEQLYRAMTIQHSVPYHK</sequence>
<dbReference type="InterPro" id="IPR029026">
    <property type="entry name" value="tRNA_m1G_MTases_N"/>
</dbReference>
<dbReference type="PIRSF" id="PIRSF004505">
    <property type="entry name" value="MT_bac"/>
    <property type="match status" value="1"/>
</dbReference>
<dbReference type="HAMAP" id="MF_00658">
    <property type="entry name" value="23SrRNA_methyltr_H"/>
    <property type="match status" value="1"/>
</dbReference>
<comment type="similarity">
    <text evidence="4">Belongs to the RNA methyltransferase RlmH family.</text>
</comment>
<dbReference type="Gene3D" id="3.40.1280.10">
    <property type="match status" value="1"/>
</dbReference>
<dbReference type="KEGG" id="gtt:GUITHDRAFT_103385"/>
<dbReference type="GO" id="GO:0006364">
    <property type="term" value="P:rRNA processing"/>
    <property type="evidence" value="ECO:0007669"/>
    <property type="project" value="InterPro"/>
</dbReference>
<organism evidence="6">
    <name type="scientific">Guillardia theta (strain CCMP2712)</name>
    <name type="common">Cryptophyte</name>
    <dbReference type="NCBI Taxonomy" id="905079"/>
    <lineage>
        <taxon>Eukaryota</taxon>
        <taxon>Cryptophyceae</taxon>
        <taxon>Pyrenomonadales</taxon>
        <taxon>Geminigeraceae</taxon>
        <taxon>Guillardia</taxon>
    </lineage>
</organism>
<feature type="signal peptide" evidence="5">
    <location>
        <begin position="1"/>
        <end position="20"/>
    </location>
</feature>
<evidence type="ECO:0000256" key="1">
    <source>
        <dbReference type="ARBA" id="ARBA00022603"/>
    </source>
</evidence>
<dbReference type="CDD" id="cd18081">
    <property type="entry name" value="RlmH-like"/>
    <property type="match status" value="1"/>
</dbReference>
<gene>
    <name evidence="6" type="ORF">GUITHDRAFT_103385</name>
</gene>
<accession>L1JRK7</accession>
<dbReference type="Proteomes" id="UP000011087">
    <property type="component" value="Unassembled WGS sequence"/>
</dbReference>
<evidence type="ECO:0000256" key="2">
    <source>
        <dbReference type="ARBA" id="ARBA00022679"/>
    </source>
</evidence>
<dbReference type="RefSeq" id="XP_005837775.1">
    <property type="nucleotide sequence ID" value="XM_005837718.1"/>
</dbReference>
<dbReference type="OMA" id="HPYHLGH"/>
<keyword evidence="5" id="KW-0732">Signal</keyword>
<dbReference type="InterPro" id="IPR029028">
    <property type="entry name" value="Alpha/beta_knot_MTases"/>
</dbReference>
<dbReference type="PANTHER" id="PTHR33603:SF1">
    <property type="entry name" value="RIBOSOMAL RNA LARGE SUBUNIT METHYLTRANSFERASE H"/>
    <property type="match status" value="1"/>
</dbReference>
<dbReference type="HOGENOM" id="CLU_100552_0_0_1"/>
<evidence type="ECO:0000313" key="8">
    <source>
        <dbReference type="Proteomes" id="UP000011087"/>
    </source>
</evidence>
<dbReference type="Pfam" id="PF02590">
    <property type="entry name" value="SPOUT_MTase"/>
    <property type="match status" value="1"/>
</dbReference>
<keyword evidence="8" id="KW-1185">Reference proteome</keyword>
<dbReference type="GO" id="GO:0008168">
    <property type="term" value="F:methyltransferase activity"/>
    <property type="evidence" value="ECO:0007669"/>
    <property type="project" value="UniProtKB-KW"/>
</dbReference>
<dbReference type="GO" id="GO:0032259">
    <property type="term" value="P:methylation"/>
    <property type="evidence" value="ECO:0007669"/>
    <property type="project" value="UniProtKB-KW"/>
</dbReference>
<reference evidence="6 8" key="1">
    <citation type="journal article" date="2012" name="Nature">
        <title>Algal genomes reveal evolutionary mosaicism and the fate of nucleomorphs.</title>
        <authorList>
            <consortium name="DOE Joint Genome Institute"/>
            <person name="Curtis B.A."/>
            <person name="Tanifuji G."/>
            <person name="Burki F."/>
            <person name="Gruber A."/>
            <person name="Irimia M."/>
            <person name="Maruyama S."/>
            <person name="Arias M.C."/>
            <person name="Ball S.G."/>
            <person name="Gile G.H."/>
            <person name="Hirakawa Y."/>
            <person name="Hopkins J.F."/>
            <person name="Kuo A."/>
            <person name="Rensing S.A."/>
            <person name="Schmutz J."/>
            <person name="Symeonidi A."/>
            <person name="Elias M."/>
            <person name="Eveleigh R.J."/>
            <person name="Herman E.K."/>
            <person name="Klute M.J."/>
            <person name="Nakayama T."/>
            <person name="Obornik M."/>
            <person name="Reyes-Prieto A."/>
            <person name="Armbrust E.V."/>
            <person name="Aves S.J."/>
            <person name="Beiko R.G."/>
            <person name="Coutinho P."/>
            <person name="Dacks J.B."/>
            <person name="Durnford D.G."/>
            <person name="Fast N.M."/>
            <person name="Green B.R."/>
            <person name="Grisdale C.J."/>
            <person name="Hempel F."/>
            <person name="Henrissat B."/>
            <person name="Hoppner M.P."/>
            <person name="Ishida K."/>
            <person name="Kim E."/>
            <person name="Koreny L."/>
            <person name="Kroth P.G."/>
            <person name="Liu Y."/>
            <person name="Malik S.B."/>
            <person name="Maier U.G."/>
            <person name="McRose D."/>
            <person name="Mock T."/>
            <person name="Neilson J.A."/>
            <person name="Onodera N.T."/>
            <person name="Poole A.M."/>
            <person name="Pritham E.J."/>
            <person name="Richards T.A."/>
            <person name="Rocap G."/>
            <person name="Roy S.W."/>
            <person name="Sarai C."/>
            <person name="Schaack S."/>
            <person name="Shirato S."/>
            <person name="Slamovits C.H."/>
            <person name="Spencer D.F."/>
            <person name="Suzuki S."/>
            <person name="Worden A.Z."/>
            <person name="Zauner S."/>
            <person name="Barry K."/>
            <person name="Bell C."/>
            <person name="Bharti A.K."/>
            <person name="Crow J.A."/>
            <person name="Grimwood J."/>
            <person name="Kramer R."/>
            <person name="Lindquist E."/>
            <person name="Lucas S."/>
            <person name="Salamov A."/>
            <person name="McFadden G.I."/>
            <person name="Lane C.E."/>
            <person name="Keeling P.J."/>
            <person name="Gray M.W."/>
            <person name="Grigoriev I.V."/>
            <person name="Archibald J.M."/>
        </authorList>
    </citation>
    <scope>NUCLEOTIDE SEQUENCE</scope>
    <source>
        <strain evidence="6 8">CCMP2712</strain>
    </source>
</reference>
<evidence type="ECO:0000256" key="3">
    <source>
        <dbReference type="ARBA" id="ARBA00022691"/>
    </source>
</evidence>
<dbReference type="STRING" id="905079.L1JRK7"/>